<feature type="domain" description="CRISPR associated protein Cas6 C-terminal" evidence="2">
    <location>
        <begin position="156"/>
        <end position="281"/>
    </location>
</feature>
<dbReference type="InterPro" id="IPR045747">
    <property type="entry name" value="CRISPR-assoc_prot_Cas6_N_sf"/>
</dbReference>
<dbReference type="GO" id="GO:0051607">
    <property type="term" value="P:defense response to virus"/>
    <property type="evidence" value="ECO:0007669"/>
    <property type="project" value="UniProtKB-KW"/>
</dbReference>
<accession>A0A381KJ87</accession>
<dbReference type="InterPro" id="IPR049435">
    <property type="entry name" value="Cas_Cas6_C"/>
</dbReference>
<dbReference type="Gene3D" id="3.30.70.1900">
    <property type="match status" value="1"/>
</dbReference>
<evidence type="ECO:0000256" key="1">
    <source>
        <dbReference type="ARBA" id="ARBA00023118"/>
    </source>
</evidence>
<dbReference type="Pfam" id="PF01881">
    <property type="entry name" value="Cas_Cas6_C"/>
    <property type="match status" value="1"/>
</dbReference>
<proteinExistence type="predicted"/>
<organism evidence="3">
    <name type="scientific">Clostridioides difficile</name>
    <name type="common">Peptoclostridium difficile</name>
    <dbReference type="NCBI Taxonomy" id="1496"/>
    <lineage>
        <taxon>Bacteria</taxon>
        <taxon>Bacillati</taxon>
        <taxon>Bacillota</taxon>
        <taxon>Clostridia</taxon>
        <taxon>Peptostreptococcales</taxon>
        <taxon>Peptostreptococcaceae</taxon>
        <taxon>Clostridioides</taxon>
    </lineage>
</organism>
<name>A0A381KJ87_CLODI</name>
<dbReference type="NCBIfam" id="TIGR01877">
    <property type="entry name" value="cas_cas6"/>
    <property type="match status" value="1"/>
</dbReference>
<gene>
    <name evidence="3" type="primary">cas6_2</name>
    <name evidence="3" type="ORF">NCTC13307_03707</name>
</gene>
<dbReference type="InterPro" id="IPR010156">
    <property type="entry name" value="CRISPR-assoc_prot_Cas6"/>
</dbReference>
<evidence type="ECO:0000313" key="3">
    <source>
        <dbReference type="EMBL" id="SUY82602.1"/>
    </source>
</evidence>
<sequence length="285" mass="33772">MIYCQRLKNEKNLLIFSNNLYLDQYTSRSSVNILIERGDIMKMKIEFSTGCIPISYNSLFMSIIKEAIRKSNEDYYKNMYYYKEKNNKKTKNFTFSVYIKKYSIEGDNFIIEDKVILNISTPDLELGFHIYNGLMTSKKCLYKDYELTRIRIDLSREKKVTEERVLFNALSPICVKSKEGKFLEITDDRYIEELNYITNEVVKNYRGNGLKRKLEFENVGFKKVVVKESLREFKKITGKEYQYINGYKGKFILKGDIDDLNLIYNLGIGFRRAQGFGDVDILEWR</sequence>
<dbReference type="EMBL" id="UFWD01000002">
    <property type="protein sequence ID" value="SUY82602.1"/>
    <property type="molecule type" value="Genomic_DNA"/>
</dbReference>
<reference evidence="3" key="1">
    <citation type="submission" date="2018-06" db="EMBL/GenBank/DDBJ databases">
        <authorList>
            <consortium name="Pathogen Informatics"/>
            <person name="Doyle S."/>
        </authorList>
    </citation>
    <scope>NUCLEOTIDE SEQUENCE</scope>
    <source>
        <strain evidence="3">NCTC13307</strain>
    </source>
</reference>
<protein>
    <submittedName>
        <fullName evidence="3">CRISPR-associated endoribonuclease Cas6</fullName>
    </submittedName>
</protein>
<keyword evidence="1" id="KW-0051">Antiviral defense</keyword>
<dbReference type="AlphaFoldDB" id="A0A381KJ87"/>
<dbReference type="PANTHER" id="PTHR36984:SF3">
    <property type="entry name" value="CRISPR-ASSOCIATED ENDORIBONUCLEASE CAS6"/>
    <property type="match status" value="1"/>
</dbReference>
<dbReference type="PANTHER" id="PTHR36984">
    <property type="entry name" value="CRISPR-ASSOCIATED ENDORIBONUCLEASE CAS6 1"/>
    <property type="match status" value="1"/>
</dbReference>
<dbReference type="CDD" id="cd21140">
    <property type="entry name" value="Cas6_I-like"/>
    <property type="match status" value="1"/>
</dbReference>
<dbReference type="Gene3D" id="3.30.70.1890">
    <property type="match status" value="1"/>
</dbReference>
<dbReference type="GO" id="GO:0016788">
    <property type="term" value="F:hydrolase activity, acting on ester bonds"/>
    <property type="evidence" value="ECO:0007669"/>
    <property type="project" value="InterPro"/>
</dbReference>
<evidence type="ECO:0000259" key="2">
    <source>
        <dbReference type="Pfam" id="PF01881"/>
    </source>
</evidence>